<comment type="caution">
    <text evidence="10">The sequence shown here is derived from an EMBL/GenBank/DDBJ whole genome shotgun (WGS) entry which is preliminary data.</text>
</comment>
<feature type="signal peptide" evidence="8">
    <location>
        <begin position="1"/>
        <end position="22"/>
    </location>
</feature>
<dbReference type="InterPro" id="IPR036816">
    <property type="entry name" value="RNaseA-like_dom_sf"/>
</dbReference>
<dbReference type="AlphaFoldDB" id="A0AAD5FVN6"/>
<evidence type="ECO:0000256" key="7">
    <source>
        <dbReference type="ARBA" id="ARBA00023157"/>
    </source>
</evidence>
<evidence type="ECO:0000256" key="6">
    <source>
        <dbReference type="ARBA" id="ARBA00022801"/>
    </source>
</evidence>
<dbReference type="GO" id="GO:0050830">
    <property type="term" value="P:defense response to Gram-positive bacterium"/>
    <property type="evidence" value="ECO:0007669"/>
    <property type="project" value="TreeGrafter"/>
</dbReference>
<dbReference type="Gene3D" id="3.10.130.10">
    <property type="entry name" value="Ribonuclease A-like domain"/>
    <property type="match status" value="1"/>
</dbReference>
<dbReference type="GO" id="GO:0003676">
    <property type="term" value="F:nucleic acid binding"/>
    <property type="evidence" value="ECO:0007669"/>
    <property type="project" value="InterPro"/>
</dbReference>
<name>A0AAD5FVN6_SILAS</name>
<dbReference type="GO" id="GO:0001525">
    <property type="term" value="P:angiogenesis"/>
    <property type="evidence" value="ECO:0007669"/>
    <property type="project" value="TreeGrafter"/>
</dbReference>
<keyword evidence="5 8" id="KW-0255">Endonuclease</keyword>
<evidence type="ECO:0000313" key="11">
    <source>
        <dbReference type="Proteomes" id="UP001205998"/>
    </source>
</evidence>
<keyword evidence="6 8" id="KW-0378">Hydrolase</keyword>
<keyword evidence="8" id="KW-0732">Signal</keyword>
<organism evidence="10 11">
    <name type="scientific">Silurus asotus</name>
    <name type="common">Amur catfish</name>
    <name type="synonym">Parasilurus asotus</name>
    <dbReference type="NCBI Taxonomy" id="30991"/>
    <lineage>
        <taxon>Eukaryota</taxon>
        <taxon>Metazoa</taxon>
        <taxon>Chordata</taxon>
        <taxon>Craniata</taxon>
        <taxon>Vertebrata</taxon>
        <taxon>Euteleostomi</taxon>
        <taxon>Actinopterygii</taxon>
        <taxon>Neopterygii</taxon>
        <taxon>Teleostei</taxon>
        <taxon>Ostariophysi</taxon>
        <taxon>Siluriformes</taxon>
        <taxon>Siluridae</taxon>
        <taxon>Silurus</taxon>
    </lineage>
</organism>
<accession>A0AAD5FVN6</accession>
<evidence type="ECO:0000256" key="8">
    <source>
        <dbReference type="RuleBase" id="RU000651"/>
    </source>
</evidence>
<dbReference type="Pfam" id="PF00074">
    <property type="entry name" value="RnaseA"/>
    <property type="match status" value="1"/>
</dbReference>
<dbReference type="GO" id="GO:0004540">
    <property type="term" value="F:RNA nuclease activity"/>
    <property type="evidence" value="ECO:0007669"/>
    <property type="project" value="TreeGrafter"/>
</dbReference>
<evidence type="ECO:0000256" key="2">
    <source>
        <dbReference type="ARBA" id="ARBA00005600"/>
    </source>
</evidence>
<keyword evidence="7" id="KW-1015">Disulfide bond</keyword>
<dbReference type="InterPro" id="IPR023411">
    <property type="entry name" value="RNaseA_AS"/>
</dbReference>
<dbReference type="Proteomes" id="UP001205998">
    <property type="component" value="Unassembled WGS sequence"/>
</dbReference>
<evidence type="ECO:0000256" key="3">
    <source>
        <dbReference type="ARBA" id="ARBA00022525"/>
    </source>
</evidence>
<proteinExistence type="inferred from homology"/>
<evidence type="ECO:0000256" key="5">
    <source>
        <dbReference type="ARBA" id="ARBA00022759"/>
    </source>
</evidence>
<evidence type="ECO:0000256" key="4">
    <source>
        <dbReference type="ARBA" id="ARBA00022722"/>
    </source>
</evidence>
<keyword evidence="4 8" id="KW-0540">Nuclease</keyword>
<dbReference type="PANTHER" id="PTHR11437">
    <property type="entry name" value="RIBONUCLEASE"/>
    <property type="match status" value="1"/>
</dbReference>
<feature type="domain" description="Ribonuclease A-domain" evidence="9">
    <location>
        <begin position="21"/>
        <end position="147"/>
    </location>
</feature>
<protein>
    <submittedName>
        <fullName evidence="10">Ribonuclease-like 3</fullName>
    </submittedName>
</protein>
<comment type="subcellular location">
    <subcellularLocation>
        <location evidence="1">Secreted</location>
    </subcellularLocation>
</comment>
<dbReference type="SUPFAM" id="SSF54076">
    <property type="entry name" value="RNase A-like"/>
    <property type="match status" value="1"/>
</dbReference>
<dbReference type="InterPro" id="IPR001427">
    <property type="entry name" value="RNaseA"/>
</dbReference>
<dbReference type="EMBL" id="MU526172">
    <property type="protein sequence ID" value="KAI5630416.1"/>
    <property type="molecule type" value="Genomic_DNA"/>
</dbReference>
<sequence length="151" mass="16890">MEVRAFCLVLLLVMCSALLAEAQTWDDFKFKHIYGSMTENACSRVMNQKKPEGNGPFSNSCKERNTFIRATDGLVKPVCTGAGTVVGRGNRQGEIIYESNQVFSVVTCTGNPNQRYPRCEYRGRRDTRKITITCNNNGVPVHYNEDTLVIG</sequence>
<gene>
    <name evidence="10" type="ORF">C0J50_10283</name>
</gene>
<comment type="similarity">
    <text evidence="2 8">Belongs to the pancreatic ribonuclease family.</text>
</comment>
<evidence type="ECO:0000313" key="10">
    <source>
        <dbReference type="EMBL" id="KAI5630416.1"/>
    </source>
</evidence>
<dbReference type="GO" id="GO:0004519">
    <property type="term" value="F:endonuclease activity"/>
    <property type="evidence" value="ECO:0007669"/>
    <property type="project" value="UniProtKB-KW"/>
</dbReference>
<dbReference type="GO" id="GO:0005576">
    <property type="term" value="C:extracellular region"/>
    <property type="evidence" value="ECO:0007669"/>
    <property type="project" value="UniProtKB-SubCell"/>
</dbReference>
<keyword evidence="3" id="KW-0964">Secreted</keyword>
<keyword evidence="11" id="KW-1185">Reference proteome</keyword>
<evidence type="ECO:0000259" key="9">
    <source>
        <dbReference type="SMART" id="SM00092"/>
    </source>
</evidence>
<dbReference type="GO" id="GO:0016787">
    <property type="term" value="F:hydrolase activity"/>
    <property type="evidence" value="ECO:0007669"/>
    <property type="project" value="UniProtKB-KW"/>
</dbReference>
<dbReference type="PANTHER" id="PTHR11437:SF10">
    <property type="entry name" value="ANGIOGENIN-RELATED"/>
    <property type="match status" value="1"/>
</dbReference>
<feature type="chain" id="PRO_5041781161" evidence="8">
    <location>
        <begin position="23"/>
        <end position="151"/>
    </location>
</feature>
<evidence type="ECO:0000256" key="1">
    <source>
        <dbReference type="ARBA" id="ARBA00004613"/>
    </source>
</evidence>
<reference evidence="10" key="1">
    <citation type="submission" date="2018-07" db="EMBL/GenBank/DDBJ databases">
        <title>Comparative genomics of catfishes provides insights into carnivory and benthic adaptation.</title>
        <authorList>
            <person name="Zhang Y."/>
            <person name="Wang D."/>
            <person name="Peng Z."/>
            <person name="Zheng S."/>
            <person name="Shao F."/>
            <person name="Tao W."/>
        </authorList>
    </citation>
    <scope>NUCLEOTIDE SEQUENCE</scope>
    <source>
        <strain evidence="10">Chongqing</strain>
    </source>
</reference>
<dbReference type="InterPro" id="IPR023412">
    <property type="entry name" value="RNaseA_domain"/>
</dbReference>
<dbReference type="GO" id="GO:0050829">
    <property type="term" value="P:defense response to Gram-negative bacterium"/>
    <property type="evidence" value="ECO:0007669"/>
    <property type="project" value="TreeGrafter"/>
</dbReference>
<dbReference type="PROSITE" id="PS00127">
    <property type="entry name" value="RNASE_PANCREATIC"/>
    <property type="match status" value="1"/>
</dbReference>
<dbReference type="SMART" id="SM00092">
    <property type="entry name" value="RNAse_Pc"/>
    <property type="match status" value="1"/>
</dbReference>